<dbReference type="PROSITE" id="PS00061">
    <property type="entry name" value="ADH_SHORT"/>
    <property type="match status" value="1"/>
</dbReference>
<dbReference type="EMBL" id="JACHVP010000001">
    <property type="protein sequence ID" value="MBB2967132.1"/>
    <property type="molecule type" value="Genomic_DNA"/>
</dbReference>
<dbReference type="Gene3D" id="3.40.50.720">
    <property type="entry name" value="NAD(P)-binding Rossmann-like Domain"/>
    <property type="match status" value="1"/>
</dbReference>
<evidence type="ECO:0000313" key="3">
    <source>
        <dbReference type="EMBL" id="MBB2967132.1"/>
    </source>
</evidence>
<gene>
    <name evidence="3" type="ORF">FHX33_001864</name>
</gene>
<dbReference type="Pfam" id="PF13561">
    <property type="entry name" value="adh_short_C2"/>
    <property type="match status" value="1"/>
</dbReference>
<dbReference type="RefSeq" id="WP_021765485.1">
    <property type="nucleotide sequence ID" value="NZ_JACHVP010000001.1"/>
</dbReference>
<reference evidence="3 4" key="1">
    <citation type="submission" date="2020-08" db="EMBL/GenBank/DDBJ databases">
        <title>Sequencing the genomes of 1000 actinobacteria strains.</title>
        <authorList>
            <person name="Klenk H.-P."/>
        </authorList>
    </citation>
    <scope>NUCLEOTIDE SEQUENCE [LARGE SCALE GENOMIC DNA]</scope>
    <source>
        <strain evidence="3 4">DSM 20146</strain>
    </source>
</reference>
<keyword evidence="4" id="KW-1185">Reference proteome</keyword>
<organism evidence="3 4">
    <name type="scientific">Leifsonia aquatica</name>
    <name type="common">Corynebacterium aquaticum</name>
    <dbReference type="NCBI Taxonomy" id="144185"/>
    <lineage>
        <taxon>Bacteria</taxon>
        <taxon>Bacillati</taxon>
        <taxon>Actinomycetota</taxon>
        <taxon>Actinomycetes</taxon>
        <taxon>Micrococcales</taxon>
        <taxon>Microbacteriaceae</taxon>
        <taxon>Leifsonia</taxon>
    </lineage>
</organism>
<comment type="caution">
    <text evidence="3">The sequence shown here is derived from an EMBL/GenBank/DDBJ whole genome shotgun (WGS) entry which is preliminary data.</text>
</comment>
<dbReference type="Proteomes" id="UP000538196">
    <property type="component" value="Unassembled WGS sequence"/>
</dbReference>
<keyword evidence="2 3" id="KW-0560">Oxidoreductase</keyword>
<comment type="similarity">
    <text evidence="1">Belongs to the short-chain dehydrogenases/reductases (SDR) family.</text>
</comment>
<accession>A0A7W4YJ53</accession>
<evidence type="ECO:0000256" key="2">
    <source>
        <dbReference type="ARBA" id="ARBA00023002"/>
    </source>
</evidence>
<dbReference type="AlphaFoldDB" id="A0A7W4YJ53"/>
<dbReference type="InterPro" id="IPR020904">
    <property type="entry name" value="Sc_DH/Rdtase_CS"/>
</dbReference>
<dbReference type="EC" id="1.1.1.100" evidence="3"/>
<dbReference type="PRINTS" id="PR00081">
    <property type="entry name" value="GDHRDH"/>
</dbReference>
<dbReference type="GO" id="GO:0004316">
    <property type="term" value="F:3-oxoacyl-[acyl-carrier-protein] reductase (NADPH) activity"/>
    <property type="evidence" value="ECO:0007669"/>
    <property type="project" value="UniProtKB-EC"/>
</dbReference>
<evidence type="ECO:0000256" key="1">
    <source>
        <dbReference type="ARBA" id="ARBA00006484"/>
    </source>
</evidence>
<dbReference type="SUPFAM" id="SSF51735">
    <property type="entry name" value="NAD(P)-binding Rossmann-fold domains"/>
    <property type="match status" value="1"/>
</dbReference>
<proteinExistence type="inferred from homology"/>
<protein>
    <submittedName>
        <fullName evidence="3">3-oxoacyl-[acyl-carrier protein] reductase</fullName>
        <ecNumber evidence="3">1.1.1.100</ecNumber>
    </submittedName>
</protein>
<sequence length="261" mass="27543">MSDEAIQDDERRPVVLITGVGRARSIGAQIAADLATVYDVAFSYWDGYDATMPFGSEPSFHDELAAQLRASGARVLPLEADLADPETPTALIARVRDELGPVRAMVLSHAHSVDSGILDTSVESFDAHFAVNTRASWLLIKAFAEAYEGPHGWGRIVALTSDHTAHNLPYGASKGALDRIVKAAAVELAHLGITANLVNPGPIDTGWMTPELATELAAETALGRLGTPQDTADLVGFLLSPAGGWINGQLLHSNGGFNLGV</sequence>
<dbReference type="PANTHER" id="PTHR48107">
    <property type="entry name" value="NADPH-DEPENDENT ALDEHYDE REDUCTASE-LIKE PROTEIN, CHLOROPLASTIC-RELATED"/>
    <property type="match status" value="1"/>
</dbReference>
<dbReference type="InterPro" id="IPR002347">
    <property type="entry name" value="SDR_fam"/>
</dbReference>
<evidence type="ECO:0000313" key="4">
    <source>
        <dbReference type="Proteomes" id="UP000538196"/>
    </source>
</evidence>
<name>A0A7W4YJ53_LEIAQ</name>
<dbReference type="InterPro" id="IPR036291">
    <property type="entry name" value="NAD(P)-bd_dom_sf"/>
</dbReference>
<dbReference type="PANTHER" id="PTHR48107:SF7">
    <property type="entry name" value="RE15974P"/>
    <property type="match status" value="1"/>
</dbReference>